<dbReference type="AlphaFoldDB" id="A0A0F9JTR5"/>
<proteinExistence type="predicted"/>
<reference evidence="1" key="1">
    <citation type="journal article" date="2015" name="Nature">
        <title>Complex archaea that bridge the gap between prokaryotes and eukaryotes.</title>
        <authorList>
            <person name="Spang A."/>
            <person name="Saw J.H."/>
            <person name="Jorgensen S.L."/>
            <person name="Zaremba-Niedzwiedzka K."/>
            <person name="Martijn J."/>
            <person name="Lind A.E."/>
            <person name="van Eijk R."/>
            <person name="Schleper C."/>
            <person name="Guy L."/>
            <person name="Ettema T.J."/>
        </authorList>
    </citation>
    <scope>NUCLEOTIDE SEQUENCE</scope>
</reference>
<accession>A0A0F9JTR5</accession>
<gene>
    <name evidence="1" type="ORF">LCGC14_1717700</name>
</gene>
<dbReference type="GO" id="GO:0051536">
    <property type="term" value="F:iron-sulfur cluster binding"/>
    <property type="evidence" value="ECO:0007669"/>
    <property type="project" value="InterPro"/>
</dbReference>
<dbReference type="SUPFAM" id="SSF102114">
    <property type="entry name" value="Radical SAM enzymes"/>
    <property type="match status" value="1"/>
</dbReference>
<dbReference type="SFLD" id="SFLDS00029">
    <property type="entry name" value="Radical_SAM"/>
    <property type="match status" value="1"/>
</dbReference>
<dbReference type="EMBL" id="LAZR01015411">
    <property type="protein sequence ID" value="KKM13288.1"/>
    <property type="molecule type" value="Genomic_DNA"/>
</dbReference>
<name>A0A0F9JTR5_9ZZZZ</name>
<evidence type="ECO:0000313" key="1">
    <source>
        <dbReference type="EMBL" id="KKM13288.1"/>
    </source>
</evidence>
<dbReference type="Gene3D" id="3.80.30.30">
    <property type="match status" value="1"/>
</dbReference>
<dbReference type="InterPro" id="IPR011101">
    <property type="entry name" value="DUF5131"/>
</dbReference>
<comment type="caution">
    <text evidence="1">The sequence shown here is derived from an EMBL/GenBank/DDBJ whole genome shotgun (WGS) entry which is preliminary data.</text>
</comment>
<protein>
    <recommendedName>
        <fullName evidence="2">Radical SAM core domain-containing protein</fullName>
    </recommendedName>
</protein>
<dbReference type="InterPro" id="IPR058240">
    <property type="entry name" value="rSAM_sf"/>
</dbReference>
<dbReference type="InterPro" id="IPR007197">
    <property type="entry name" value="rSAM"/>
</dbReference>
<organism evidence="1">
    <name type="scientific">marine sediment metagenome</name>
    <dbReference type="NCBI Taxonomy" id="412755"/>
    <lineage>
        <taxon>unclassified sequences</taxon>
        <taxon>metagenomes</taxon>
        <taxon>ecological metagenomes</taxon>
    </lineage>
</organism>
<evidence type="ECO:0008006" key="2">
    <source>
        <dbReference type="Google" id="ProtNLM"/>
    </source>
</evidence>
<dbReference type="Pfam" id="PF07505">
    <property type="entry name" value="DUF5131"/>
    <property type="match status" value="1"/>
</dbReference>
<dbReference type="GO" id="GO:0003824">
    <property type="term" value="F:catalytic activity"/>
    <property type="evidence" value="ECO:0007669"/>
    <property type="project" value="InterPro"/>
</dbReference>
<sequence>MLNKQKGNMYGFVDATWNVVKGKCPHGCTYCYMKRFGEQAELHFDESEMKTDLYKYGENQFIFVGSSCDMWAEDVLFRYRSRTINHCNKYPKNKYLVQTKNPQGVLVMLLFHDFVFPKNTTIATTIETNRAYPQMGKAPPIEERIRALRQIKELGFKTMITIEPVMDFDIMPLIACIFYAGPDQVNIGADSQGHKLPEPSAEKIKTLIERLSRFTEVKRKPNLKRLSI</sequence>